<evidence type="ECO:0000313" key="2">
    <source>
        <dbReference type="Proteomes" id="UP000054092"/>
    </source>
</evidence>
<dbReference type="AlphaFoldDB" id="A0A101HKQ3"/>
<evidence type="ECO:0000313" key="1">
    <source>
        <dbReference type="EMBL" id="KUK78285.1"/>
    </source>
</evidence>
<organism evidence="1 2">
    <name type="scientific">Mesotoga prima</name>
    <dbReference type="NCBI Taxonomy" id="1184387"/>
    <lineage>
        <taxon>Bacteria</taxon>
        <taxon>Thermotogati</taxon>
        <taxon>Thermotogota</taxon>
        <taxon>Thermotogae</taxon>
        <taxon>Kosmotogales</taxon>
        <taxon>Kosmotogaceae</taxon>
        <taxon>Mesotoga</taxon>
    </lineage>
</organism>
<accession>A0A101HKQ3</accession>
<gene>
    <name evidence="1" type="ORF">XD94_1778</name>
</gene>
<dbReference type="Gene3D" id="1.10.287.40">
    <property type="entry name" value="Serine-tRNA synthetase, tRNA binding domain"/>
    <property type="match status" value="1"/>
</dbReference>
<dbReference type="EMBL" id="LGGP01000393">
    <property type="protein sequence ID" value="KUK78285.1"/>
    <property type="molecule type" value="Genomic_DNA"/>
</dbReference>
<dbReference type="Proteomes" id="UP000054092">
    <property type="component" value="Unassembled WGS sequence"/>
</dbReference>
<feature type="non-terminal residue" evidence="1">
    <location>
        <position position="21"/>
    </location>
</feature>
<proteinExistence type="predicted"/>
<dbReference type="InterPro" id="IPR042103">
    <property type="entry name" value="SerRS_1_N_sf"/>
</dbReference>
<evidence type="ECO:0008006" key="3">
    <source>
        <dbReference type="Google" id="ProtNLM"/>
    </source>
</evidence>
<reference evidence="2" key="1">
    <citation type="journal article" date="2015" name="MBio">
        <title>Genome-Resolved Metagenomic Analysis Reveals Roles for Candidate Phyla and Other Microbial Community Members in Biogeochemical Transformations in Oil Reservoirs.</title>
        <authorList>
            <person name="Hu P."/>
            <person name="Tom L."/>
            <person name="Singh A."/>
            <person name="Thomas B.C."/>
            <person name="Baker B.J."/>
            <person name="Piceno Y.M."/>
            <person name="Andersen G.L."/>
            <person name="Banfield J.F."/>
        </authorList>
    </citation>
    <scope>NUCLEOTIDE SEQUENCE [LARGE SCALE GENOMIC DNA]</scope>
</reference>
<comment type="caution">
    <text evidence="1">The sequence shown here is derived from an EMBL/GenBank/DDBJ whole genome shotgun (WGS) entry which is preliminary data.</text>
</comment>
<protein>
    <recommendedName>
        <fullName evidence="3">Serine-tRNA synthetase type1 N-terminal domain-containing protein</fullName>
    </recommendedName>
</protein>
<name>A0A101HKQ3_9BACT</name>
<sequence>MIDVRLIRENPEIVRKGLEQR</sequence>